<gene>
    <name evidence="2" type="ORF">HMPREF9699_00303</name>
</gene>
<dbReference type="Proteomes" id="UP000006085">
    <property type="component" value="Unassembled WGS sequence"/>
</dbReference>
<dbReference type="Pfam" id="PF20448">
    <property type="entry name" value="DUF6705"/>
    <property type="match status" value="1"/>
</dbReference>
<dbReference type="EMBL" id="AGYA01000006">
    <property type="protein sequence ID" value="EKB59367.1"/>
    <property type="molecule type" value="Genomic_DNA"/>
</dbReference>
<dbReference type="AlphaFoldDB" id="K1M585"/>
<dbReference type="HOGENOM" id="CLU_1346723_0_0_10"/>
<evidence type="ECO:0000313" key="3">
    <source>
        <dbReference type="Proteomes" id="UP000006085"/>
    </source>
</evidence>
<dbReference type="STRING" id="883096.HMPREF9699_00303"/>
<accession>K1M585</accession>
<reference evidence="2 3" key="1">
    <citation type="submission" date="2012-07" db="EMBL/GenBank/DDBJ databases">
        <title>The Genome Sequence of Bergeyella zoohelcum ATCC 43767.</title>
        <authorList>
            <consortium name="The Broad Institute Genome Sequencing Platform"/>
            <person name="Earl A."/>
            <person name="Ward D."/>
            <person name="Feldgarden M."/>
            <person name="Gevers D."/>
            <person name="Huys G."/>
            <person name="Walker B."/>
            <person name="Young S.K."/>
            <person name="Zeng Q."/>
            <person name="Gargeya S."/>
            <person name="Fitzgerald M."/>
            <person name="Haas B."/>
            <person name="Abouelleil A."/>
            <person name="Alvarado L."/>
            <person name="Arachchi H.M."/>
            <person name="Berlin A.M."/>
            <person name="Chapman S.B."/>
            <person name="Goldberg J."/>
            <person name="Griggs A."/>
            <person name="Gujja S."/>
            <person name="Hansen M."/>
            <person name="Howarth C."/>
            <person name="Imamovic A."/>
            <person name="Larimer J."/>
            <person name="McCowen C."/>
            <person name="Montmayeur A."/>
            <person name="Murphy C."/>
            <person name="Neiman D."/>
            <person name="Pearson M."/>
            <person name="Priest M."/>
            <person name="Roberts A."/>
            <person name="Saif S."/>
            <person name="Shea T."/>
            <person name="Sisk P."/>
            <person name="Sykes S."/>
            <person name="Wortman J."/>
            <person name="Nusbaum C."/>
            <person name="Birren B."/>
        </authorList>
    </citation>
    <scope>NUCLEOTIDE SEQUENCE [LARGE SCALE GENOMIC DNA]</scope>
    <source>
        <strain evidence="2 3">ATCC 43767</strain>
    </source>
</reference>
<comment type="caution">
    <text evidence="2">The sequence shown here is derived from an EMBL/GenBank/DDBJ whole genome shotgun (WGS) entry which is preliminary data.</text>
</comment>
<dbReference type="OrthoDB" id="1274930at2"/>
<sequence>MIEELGSKQQNVNTMKNIAIIILGFVTLLIKGQVVPLEADHIKPSHYTYKKDVNGLLDKYLGTWKGSFQGNTYEFKFVKRVENFQYHDGNYKKKDELLGRLRVRDARGTVVFNTFDEPNDEETWFNGLSFYKKDISWYRMYFVGDAPEGCMNRGTVYIKIDPNNPNTMIAKYYTDRDILKGPCPPTFRATFPKSEEEFVLMKQ</sequence>
<proteinExistence type="predicted"/>
<name>K1M585_9FLAO</name>
<evidence type="ECO:0000313" key="2">
    <source>
        <dbReference type="EMBL" id="EKB59367.1"/>
    </source>
</evidence>
<keyword evidence="3" id="KW-1185">Reference proteome</keyword>
<evidence type="ECO:0000259" key="1">
    <source>
        <dbReference type="Pfam" id="PF20448"/>
    </source>
</evidence>
<dbReference type="eggNOG" id="ENOG50334TH">
    <property type="taxonomic scope" value="Bacteria"/>
</dbReference>
<dbReference type="InterPro" id="IPR046551">
    <property type="entry name" value="DUF6705"/>
</dbReference>
<feature type="domain" description="DUF6705" evidence="1">
    <location>
        <begin position="15"/>
        <end position="160"/>
    </location>
</feature>
<protein>
    <recommendedName>
        <fullName evidence="1">DUF6705 domain-containing protein</fullName>
    </recommendedName>
</protein>
<organism evidence="2 3">
    <name type="scientific">Bergeyella zoohelcum ATCC 43767</name>
    <dbReference type="NCBI Taxonomy" id="883096"/>
    <lineage>
        <taxon>Bacteria</taxon>
        <taxon>Pseudomonadati</taxon>
        <taxon>Bacteroidota</taxon>
        <taxon>Flavobacteriia</taxon>
        <taxon>Flavobacteriales</taxon>
        <taxon>Weeksellaceae</taxon>
        <taxon>Bergeyella</taxon>
    </lineage>
</organism>